<organism evidence="5 6">
    <name type="scientific">Colletotrichum sublineola</name>
    <name type="common">Sorghum anthracnose fungus</name>
    <dbReference type="NCBI Taxonomy" id="1173701"/>
    <lineage>
        <taxon>Eukaryota</taxon>
        <taxon>Fungi</taxon>
        <taxon>Dikarya</taxon>
        <taxon>Ascomycota</taxon>
        <taxon>Pezizomycotina</taxon>
        <taxon>Sordariomycetes</taxon>
        <taxon>Hypocreomycetidae</taxon>
        <taxon>Glomerellales</taxon>
        <taxon>Glomerellaceae</taxon>
        <taxon>Colletotrichum</taxon>
        <taxon>Colletotrichum graminicola species complex</taxon>
    </lineage>
</organism>
<dbReference type="OMA" id="WTCIKEK"/>
<dbReference type="eggNOG" id="KOG4177">
    <property type="taxonomic scope" value="Eukaryota"/>
</dbReference>
<evidence type="ECO:0000313" key="5">
    <source>
        <dbReference type="EMBL" id="KDN72178.1"/>
    </source>
</evidence>
<evidence type="ECO:0000256" key="2">
    <source>
        <dbReference type="ARBA" id="ARBA00023043"/>
    </source>
</evidence>
<dbReference type="EMBL" id="JMSE01000028">
    <property type="protein sequence ID" value="KDN72178.1"/>
    <property type="molecule type" value="Genomic_DNA"/>
</dbReference>
<dbReference type="Proteomes" id="UP000027238">
    <property type="component" value="Unassembled WGS sequence"/>
</dbReference>
<feature type="compositionally biased region" description="Polar residues" evidence="4">
    <location>
        <begin position="650"/>
        <end position="660"/>
    </location>
</feature>
<feature type="compositionally biased region" description="Pro residues" evidence="4">
    <location>
        <begin position="663"/>
        <end position="676"/>
    </location>
</feature>
<dbReference type="PANTHER" id="PTHR24166:SF48">
    <property type="entry name" value="PROTEIN VAPYRIN"/>
    <property type="match status" value="1"/>
</dbReference>
<feature type="region of interest" description="Disordered" evidence="4">
    <location>
        <begin position="646"/>
        <end position="685"/>
    </location>
</feature>
<name>A0A066XSI9_COLSU</name>
<sequence length="708" mass="75501">MVGFSSAAVTSTCDDISHRAVSTSAELDSLLKAIDPGTTAAQHLISLSAKLEQFRNTAERLRTCLDNASAISPGLRNALVISVQPCADAAAVVNKQIRRLDPGNVTGLNSDVILQYESYHTANTRLFTQYIQVVQMPTVAQQDSKLSAPDGHRLLETAVETSQIVLTRSDILQVTDEPSSLVISSVANPSEPEDNPKDAQPPEYTPGKTGKGKSKATGQFFSSISSSFKAMTAGLRAKPEPMVIAMCQAAKSGDVGHLKGFLAQGVNINGQNDEGYTPLICAIRSNQIEAVEFLLQSGADRSTKDSCSGKKKPPLFHAAECGFVPIAELLMNNGADMKERSWSGQPFFVEVANSDQLEIIKLFLAWGCDANTSAISGRTIFIHAVQAGSLPHMKLLQEFGADMNARDITGQPALHMALGQNRIDIVTFLLEHGADPNATDLTGSTMIISALHKKKYELVKMLLVRGADPNTAGLGNGVLWTTLQSKDMEDGIKIDLVRALLQRGANPNEVDSWGESIMSLVITLGNTELLRTFLRHGGNPNKKLKDDTFLLFTIDMGRTEDAKLLLTHGADANAADNKGRTPLIEALQSGNQALVQTLLNFGANVNKTGQIRPLTLARLLQNQELVQMLTERGAQAPIPPRLETALVTPVSPNAPSTSARRQGPPPPGDAEIPPPYMEANAVDGLTTLGTLSGSAASRLGGGEPASGL</sequence>
<dbReference type="OrthoDB" id="4772757at2759"/>
<dbReference type="PANTHER" id="PTHR24166">
    <property type="entry name" value="ROLLING PEBBLES, ISOFORM B"/>
    <property type="match status" value="1"/>
</dbReference>
<feature type="repeat" description="ANK" evidence="3">
    <location>
        <begin position="409"/>
        <end position="441"/>
    </location>
</feature>
<feature type="repeat" description="ANK" evidence="3">
    <location>
        <begin position="274"/>
        <end position="306"/>
    </location>
</feature>
<feature type="repeat" description="ANK" evidence="3">
    <location>
        <begin position="578"/>
        <end position="610"/>
    </location>
</feature>
<feature type="region of interest" description="Disordered" evidence="4">
    <location>
        <begin position="185"/>
        <end position="216"/>
    </location>
</feature>
<accession>A0A066XSI9</accession>
<dbReference type="Pfam" id="PF12796">
    <property type="entry name" value="Ank_2"/>
    <property type="match status" value="3"/>
</dbReference>
<dbReference type="InterPro" id="IPR002110">
    <property type="entry name" value="Ankyrin_rpt"/>
</dbReference>
<dbReference type="STRING" id="1173701.A0A066XSI9"/>
<dbReference type="InterPro" id="IPR050889">
    <property type="entry name" value="Dendritic_Spine_Reg/Scaffold"/>
</dbReference>
<comment type="caution">
    <text evidence="5">The sequence shown here is derived from an EMBL/GenBank/DDBJ whole genome shotgun (WGS) entry which is preliminary data.</text>
</comment>
<dbReference type="SUPFAM" id="SSF48403">
    <property type="entry name" value="Ankyrin repeat"/>
    <property type="match status" value="2"/>
</dbReference>
<feature type="repeat" description="ANK" evidence="3">
    <location>
        <begin position="376"/>
        <end position="408"/>
    </location>
</feature>
<dbReference type="InterPro" id="IPR036770">
    <property type="entry name" value="Ankyrin_rpt-contain_sf"/>
</dbReference>
<protein>
    <submittedName>
        <fullName evidence="5">Uncharacterized protein</fullName>
    </submittedName>
</protein>
<evidence type="ECO:0000256" key="4">
    <source>
        <dbReference type="SAM" id="MobiDB-lite"/>
    </source>
</evidence>
<evidence type="ECO:0000256" key="1">
    <source>
        <dbReference type="ARBA" id="ARBA00022737"/>
    </source>
</evidence>
<reference evidence="6" key="1">
    <citation type="journal article" date="2014" name="Genome Announc.">
        <title>Draft genome sequence of Colletotrichum sublineola, a destructive pathogen of cultivated sorghum.</title>
        <authorList>
            <person name="Baroncelli R."/>
            <person name="Sanz-Martin J.M."/>
            <person name="Rech G.E."/>
            <person name="Sukno S.A."/>
            <person name="Thon M.R."/>
        </authorList>
    </citation>
    <scope>NUCLEOTIDE SEQUENCE [LARGE SCALE GENOMIC DNA]</scope>
    <source>
        <strain evidence="6">TX430BB</strain>
    </source>
</reference>
<dbReference type="AlphaFoldDB" id="A0A066XSI9"/>
<dbReference type="PROSITE" id="PS50297">
    <property type="entry name" value="ANK_REP_REGION"/>
    <property type="match status" value="4"/>
</dbReference>
<feature type="repeat" description="ANK" evidence="3">
    <location>
        <begin position="545"/>
        <end position="577"/>
    </location>
</feature>
<evidence type="ECO:0000313" key="6">
    <source>
        <dbReference type="Proteomes" id="UP000027238"/>
    </source>
</evidence>
<keyword evidence="1" id="KW-0677">Repeat</keyword>
<gene>
    <name evidence="5" type="ORF">CSUB01_11833</name>
</gene>
<proteinExistence type="predicted"/>
<evidence type="ECO:0000256" key="3">
    <source>
        <dbReference type="PROSITE-ProRule" id="PRU00023"/>
    </source>
</evidence>
<keyword evidence="6" id="KW-1185">Reference proteome</keyword>
<dbReference type="Gene3D" id="1.25.40.20">
    <property type="entry name" value="Ankyrin repeat-containing domain"/>
    <property type="match status" value="3"/>
</dbReference>
<dbReference type="HOGENOM" id="CLU_023250_0_0_1"/>
<keyword evidence="2 3" id="KW-0040">ANK repeat</keyword>
<dbReference type="PROSITE" id="PS50088">
    <property type="entry name" value="ANK_REPEAT"/>
    <property type="match status" value="5"/>
</dbReference>
<dbReference type="SMART" id="SM00248">
    <property type="entry name" value="ANK"/>
    <property type="match status" value="9"/>
</dbReference>